<proteinExistence type="predicted"/>
<protein>
    <submittedName>
        <fullName evidence="1">Structural protein</fullName>
    </submittedName>
</protein>
<sequence length="116" mass="12765">MSLGNYIKQKLGLSVTALSRETGLEYNSLYRRMRGDQPFTIDDMVAIHRATDLDLLEMLKANGSITPAEVAELRAAPAPDLTHATDSALGAEVFRRLTEKREVDPWETLTAAYAAA</sequence>
<dbReference type="EMBL" id="BK015628">
    <property type="protein sequence ID" value="DAE16634.1"/>
    <property type="molecule type" value="Genomic_DNA"/>
</dbReference>
<accession>A0A8S5QCF5</accession>
<dbReference type="SUPFAM" id="SSF47413">
    <property type="entry name" value="lambda repressor-like DNA-binding domains"/>
    <property type="match status" value="1"/>
</dbReference>
<evidence type="ECO:0000313" key="1">
    <source>
        <dbReference type="EMBL" id="DAE16634.1"/>
    </source>
</evidence>
<reference evidence="1" key="1">
    <citation type="journal article" date="2021" name="Proc. Natl. Acad. Sci. U.S.A.">
        <title>A Catalog of Tens of Thousands of Viruses from Human Metagenomes Reveals Hidden Associations with Chronic Diseases.</title>
        <authorList>
            <person name="Tisza M.J."/>
            <person name="Buck C.B."/>
        </authorList>
    </citation>
    <scope>NUCLEOTIDE SEQUENCE</scope>
    <source>
        <strain evidence="1">Ctw4b6</strain>
    </source>
</reference>
<dbReference type="InterPro" id="IPR010982">
    <property type="entry name" value="Lambda_DNA-bd_dom_sf"/>
</dbReference>
<organism evidence="1">
    <name type="scientific">Myoviridae sp. ctw4b6</name>
    <dbReference type="NCBI Taxonomy" id="2825206"/>
    <lineage>
        <taxon>Viruses</taxon>
        <taxon>Duplodnaviria</taxon>
        <taxon>Heunggongvirae</taxon>
        <taxon>Uroviricota</taxon>
        <taxon>Caudoviricetes</taxon>
    </lineage>
</organism>
<dbReference type="GO" id="GO:0003677">
    <property type="term" value="F:DNA binding"/>
    <property type="evidence" value="ECO:0007669"/>
    <property type="project" value="InterPro"/>
</dbReference>
<name>A0A8S5QCF5_9CAUD</name>